<dbReference type="InterPro" id="IPR023812">
    <property type="entry name" value="CHP04002"/>
</dbReference>
<dbReference type="STRING" id="246199.CUS_8050"/>
<evidence type="ECO:0000256" key="3">
    <source>
        <dbReference type="SAM" id="Phobius"/>
    </source>
</evidence>
<keyword evidence="2 3" id="KW-1133">Transmembrane helix</keyword>
<evidence type="ECO:0000313" key="5">
    <source>
        <dbReference type="Proteomes" id="UP000004259"/>
    </source>
</evidence>
<evidence type="ECO:0000313" key="4">
    <source>
        <dbReference type="EMBL" id="EGC03560.1"/>
    </source>
</evidence>
<feature type="transmembrane region" description="Helical" evidence="3">
    <location>
        <begin position="16"/>
        <end position="36"/>
    </location>
</feature>
<dbReference type="PANTHER" id="PTHR37815:SF3">
    <property type="entry name" value="UPF0397 PROTEIN SPR0429"/>
    <property type="match status" value="1"/>
</dbReference>
<dbReference type="NCBIfam" id="TIGR04002">
    <property type="entry name" value="TIGR04002 family protein"/>
    <property type="match status" value="1"/>
</dbReference>
<dbReference type="RefSeq" id="WP_002848282.1">
    <property type="nucleotide sequence ID" value="NZ_ADKM02000062.1"/>
</dbReference>
<dbReference type="AlphaFoldDB" id="E9SAT7"/>
<dbReference type="Gene3D" id="1.10.1760.20">
    <property type="match status" value="1"/>
</dbReference>
<keyword evidence="1 3" id="KW-0812">Transmembrane</keyword>
<name>E9SAT7_RUMAL</name>
<comment type="caution">
    <text evidence="4">The sequence shown here is derived from an EMBL/GenBank/DDBJ whole genome shotgun (WGS) entry which is preliminary data.</text>
</comment>
<feature type="transmembrane region" description="Helical" evidence="3">
    <location>
        <begin position="148"/>
        <end position="169"/>
    </location>
</feature>
<evidence type="ECO:0000256" key="2">
    <source>
        <dbReference type="ARBA" id="ARBA00022989"/>
    </source>
</evidence>
<feature type="transmembrane region" description="Helical" evidence="3">
    <location>
        <begin position="79"/>
        <end position="98"/>
    </location>
</feature>
<keyword evidence="5" id="KW-1185">Reference proteome</keyword>
<dbReference type="eggNOG" id="COG4720">
    <property type="taxonomic scope" value="Bacteria"/>
</dbReference>
<evidence type="ECO:0000256" key="1">
    <source>
        <dbReference type="ARBA" id="ARBA00022692"/>
    </source>
</evidence>
<dbReference type="InterPro" id="IPR009825">
    <property type="entry name" value="ECF_substrate-spec-like"/>
</dbReference>
<sequence length="187" mass="19781">MTTTIARTNTTLRLRYLTFSGISAALIYLLTAYVHVPTGAGYTHAGDGLVFMTACLLPTPYAAAAGAVGGALADGLSGFLIWLPATVVIKAVTTLFFTSKGDKILVPRNIIALLPSLVLCVCGYSLYQGIVMTDSISSAGIAAAFGQTPAYCIQTAASAVLFLFMGAALDRMKFRQKFLPHDKKHPR</sequence>
<dbReference type="EMBL" id="ADKM02000062">
    <property type="protein sequence ID" value="EGC03560.1"/>
    <property type="molecule type" value="Genomic_DNA"/>
</dbReference>
<dbReference type="Pfam" id="PF07155">
    <property type="entry name" value="ECF-ribofla_trS"/>
    <property type="match status" value="1"/>
</dbReference>
<organism evidence="4 5">
    <name type="scientific">Ruminococcus albus 8</name>
    <dbReference type="NCBI Taxonomy" id="246199"/>
    <lineage>
        <taxon>Bacteria</taxon>
        <taxon>Bacillati</taxon>
        <taxon>Bacillota</taxon>
        <taxon>Clostridia</taxon>
        <taxon>Eubacteriales</taxon>
        <taxon>Oscillospiraceae</taxon>
        <taxon>Ruminococcus</taxon>
    </lineage>
</organism>
<keyword evidence="3" id="KW-0472">Membrane</keyword>
<reference evidence="4 5" key="1">
    <citation type="submission" date="2011-02" db="EMBL/GenBank/DDBJ databases">
        <authorList>
            <person name="Nelson K.E."/>
            <person name="Sutton G."/>
            <person name="Torralba M."/>
            <person name="Durkin S."/>
            <person name="Harkins D."/>
            <person name="Montgomery R."/>
            <person name="Ziemer C."/>
            <person name="Klaassens E."/>
            <person name="Ocuiv P."/>
            <person name="Morrison M."/>
        </authorList>
    </citation>
    <scope>NUCLEOTIDE SEQUENCE [LARGE SCALE GENOMIC DNA]</scope>
    <source>
        <strain evidence="4 5">8</strain>
    </source>
</reference>
<protein>
    <submittedName>
        <fullName evidence="4">TIGR04002 family protein</fullName>
    </submittedName>
</protein>
<accession>E9SAT7</accession>
<dbReference type="Proteomes" id="UP000004259">
    <property type="component" value="Unassembled WGS sequence"/>
</dbReference>
<dbReference type="PANTHER" id="PTHR37815">
    <property type="entry name" value="UPF0397 PROTEIN BC_2624-RELATED"/>
    <property type="match status" value="1"/>
</dbReference>
<dbReference type="OrthoDB" id="411368at2"/>
<feature type="transmembrane region" description="Helical" evidence="3">
    <location>
        <begin position="110"/>
        <end position="128"/>
    </location>
</feature>
<gene>
    <name evidence="4" type="ORF">CUS_8050</name>
</gene>
<proteinExistence type="predicted"/>
<dbReference type="GO" id="GO:0016020">
    <property type="term" value="C:membrane"/>
    <property type="evidence" value="ECO:0007669"/>
    <property type="project" value="InterPro"/>
</dbReference>